<dbReference type="AlphaFoldDB" id="A0A9W4UGN7"/>
<evidence type="ECO:0000313" key="1">
    <source>
        <dbReference type="EMBL" id="CAI6335635.1"/>
    </source>
</evidence>
<keyword evidence="2" id="KW-1185">Reference proteome</keyword>
<comment type="caution">
    <text evidence="1">The sequence shown here is derived from an EMBL/GenBank/DDBJ whole genome shotgun (WGS) entry which is preliminary data.</text>
</comment>
<accession>A0A9W4UGN7</accession>
<dbReference type="EMBL" id="CAOQHR010000006">
    <property type="protein sequence ID" value="CAI6335635.1"/>
    <property type="molecule type" value="Genomic_DNA"/>
</dbReference>
<name>A0A9W4UGN7_9PLEO</name>
<dbReference type="Proteomes" id="UP001152607">
    <property type="component" value="Unassembled WGS sequence"/>
</dbReference>
<evidence type="ECO:0000313" key="2">
    <source>
        <dbReference type="Proteomes" id="UP001152607"/>
    </source>
</evidence>
<reference evidence="1" key="1">
    <citation type="submission" date="2023-01" db="EMBL/GenBank/DDBJ databases">
        <authorList>
            <person name="Van Ghelder C."/>
            <person name="Rancurel C."/>
        </authorList>
    </citation>
    <scope>NUCLEOTIDE SEQUENCE</scope>
    <source>
        <strain evidence="1">CNCM I-4278</strain>
    </source>
</reference>
<organism evidence="1 2">
    <name type="scientific">Periconia digitata</name>
    <dbReference type="NCBI Taxonomy" id="1303443"/>
    <lineage>
        <taxon>Eukaryota</taxon>
        <taxon>Fungi</taxon>
        <taxon>Dikarya</taxon>
        <taxon>Ascomycota</taxon>
        <taxon>Pezizomycotina</taxon>
        <taxon>Dothideomycetes</taxon>
        <taxon>Pleosporomycetidae</taxon>
        <taxon>Pleosporales</taxon>
        <taxon>Massarineae</taxon>
        <taxon>Periconiaceae</taxon>
        <taxon>Periconia</taxon>
    </lineage>
</organism>
<sequence length="73" mass="8516">MSVWEVLEHAGDCADLAECYHCKMYQFGALKTRQWLDNMPSLFEEVRDTDNFITSRKGLLDVCQPHQIHSNLE</sequence>
<gene>
    <name evidence="1" type="ORF">PDIGIT_LOCUS8720</name>
</gene>
<protein>
    <submittedName>
        <fullName evidence="1">Uncharacterized protein</fullName>
    </submittedName>
</protein>
<proteinExistence type="predicted"/>